<dbReference type="Proteomes" id="UP000094056">
    <property type="component" value="Unassembled WGS sequence"/>
</dbReference>
<dbReference type="Gene3D" id="3.40.50.1010">
    <property type="entry name" value="5'-nuclease"/>
    <property type="match status" value="1"/>
</dbReference>
<name>A0A1E3XC69_9BACT</name>
<evidence type="ECO:0000313" key="1">
    <source>
        <dbReference type="EMBL" id="ODS33225.1"/>
    </source>
</evidence>
<dbReference type="InterPro" id="IPR029060">
    <property type="entry name" value="PIN-like_dom_sf"/>
</dbReference>
<sequence length="188" mass="21570">MKRILIDTNVYASFKRNESVAVNELRKAEYIGINIIVLGEILSGFKGGIKEKQNKEELNLFLDSPRVHLVQIDDDPIPPPGWTGCTIPPPGGQVAQFIPSLLQALSNLDFVEKVDFQTDVLVFKGRAILKKNRFLQVYFNELTDTTAFALIEKEKRLWRIDYDNIRGWHIRPMKEPEAQHETPPKNIE</sequence>
<evidence type="ECO:0000313" key="2">
    <source>
        <dbReference type="Proteomes" id="UP000094056"/>
    </source>
</evidence>
<reference evidence="1 2" key="1">
    <citation type="submission" date="2016-07" db="EMBL/GenBank/DDBJ databases">
        <title>Draft genome of Scalindua rubra, obtained from a brine-seawater interface in the Red Sea, sheds light on salt adaptation in anammox bacteria.</title>
        <authorList>
            <person name="Speth D.R."/>
            <person name="Lagkouvardos I."/>
            <person name="Wang Y."/>
            <person name="Qian P.-Y."/>
            <person name="Dutilh B.E."/>
            <person name="Jetten M.S."/>
        </authorList>
    </citation>
    <scope>NUCLEOTIDE SEQUENCE [LARGE SCALE GENOMIC DNA]</scope>
    <source>
        <strain evidence="1">BSI-1</strain>
    </source>
</reference>
<proteinExistence type="predicted"/>
<dbReference type="SUPFAM" id="SSF88723">
    <property type="entry name" value="PIN domain-like"/>
    <property type="match status" value="1"/>
</dbReference>
<dbReference type="AlphaFoldDB" id="A0A1E3XC69"/>
<comment type="caution">
    <text evidence="1">The sequence shown here is derived from an EMBL/GenBank/DDBJ whole genome shotgun (WGS) entry which is preliminary data.</text>
</comment>
<organism evidence="1 2">
    <name type="scientific">Candidatus Scalindua rubra</name>
    <dbReference type="NCBI Taxonomy" id="1872076"/>
    <lineage>
        <taxon>Bacteria</taxon>
        <taxon>Pseudomonadati</taxon>
        <taxon>Planctomycetota</taxon>
        <taxon>Candidatus Brocadiia</taxon>
        <taxon>Candidatus Brocadiales</taxon>
        <taxon>Candidatus Scalinduaceae</taxon>
        <taxon>Candidatus Scalindua</taxon>
    </lineage>
</organism>
<protein>
    <recommendedName>
        <fullName evidence="3">PIN domain-containing protein</fullName>
    </recommendedName>
</protein>
<gene>
    <name evidence="1" type="ORF">SCARUB_01616</name>
</gene>
<dbReference type="EMBL" id="MAYW01000034">
    <property type="protein sequence ID" value="ODS33225.1"/>
    <property type="molecule type" value="Genomic_DNA"/>
</dbReference>
<accession>A0A1E3XC69</accession>
<evidence type="ECO:0008006" key="3">
    <source>
        <dbReference type="Google" id="ProtNLM"/>
    </source>
</evidence>